<evidence type="ECO:0000313" key="9">
    <source>
        <dbReference type="EMBL" id="GAA0740645.1"/>
    </source>
</evidence>
<dbReference type="RefSeq" id="WP_343761460.1">
    <property type="nucleotide sequence ID" value="NZ_BAAACG010000009.1"/>
</dbReference>
<gene>
    <name evidence="9" type="ORF">GCM10008906_20940</name>
</gene>
<evidence type="ECO:0000256" key="3">
    <source>
        <dbReference type="ARBA" id="ARBA00022597"/>
    </source>
</evidence>
<keyword evidence="6" id="KW-0418">Kinase</keyword>
<organism evidence="9 10">
    <name type="scientific">Clostridium oceanicum</name>
    <dbReference type="NCBI Taxonomy" id="1543"/>
    <lineage>
        <taxon>Bacteria</taxon>
        <taxon>Bacillati</taxon>
        <taxon>Bacillota</taxon>
        <taxon>Clostridia</taxon>
        <taxon>Eubacteriales</taxon>
        <taxon>Clostridiaceae</taxon>
        <taxon>Clostridium</taxon>
    </lineage>
</organism>
<evidence type="ECO:0000256" key="4">
    <source>
        <dbReference type="ARBA" id="ARBA00022679"/>
    </source>
</evidence>
<keyword evidence="1" id="KW-0813">Transport</keyword>
<protein>
    <submittedName>
        <fullName evidence="9">PTS sugar transporter subunit IIB</fullName>
    </submittedName>
</protein>
<evidence type="ECO:0000256" key="6">
    <source>
        <dbReference type="ARBA" id="ARBA00022777"/>
    </source>
</evidence>
<dbReference type="Proteomes" id="UP001501510">
    <property type="component" value="Unassembled WGS sequence"/>
</dbReference>
<dbReference type="InterPro" id="IPR013012">
    <property type="entry name" value="PTS_EIIB_3"/>
</dbReference>
<name>A0ABP3UUZ8_9CLOT</name>
<comment type="caution">
    <text evidence="9">The sequence shown here is derived from an EMBL/GenBank/DDBJ whole genome shotgun (WGS) entry which is preliminary data.</text>
</comment>
<accession>A0ABP3UUZ8</accession>
<keyword evidence="3 9" id="KW-0762">Sugar transport</keyword>
<proteinExistence type="predicted"/>
<dbReference type="InterPro" id="IPR051819">
    <property type="entry name" value="PTS_sugar-specific_EIIB"/>
</dbReference>
<keyword evidence="10" id="KW-1185">Reference proteome</keyword>
<evidence type="ECO:0000313" key="10">
    <source>
        <dbReference type="Proteomes" id="UP001501510"/>
    </source>
</evidence>
<keyword evidence="4" id="KW-0808">Transferase</keyword>
<dbReference type="Pfam" id="PF02302">
    <property type="entry name" value="PTS_IIB"/>
    <property type="match status" value="1"/>
</dbReference>
<evidence type="ECO:0000256" key="2">
    <source>
        <dbReference type="ARBA" id="ARBA00022553"/>
    </source>
</evidence>
<evidence type="ECO:0000256" key="7">
    <source>
        <dbReference type="PROSITE-ProRule" id="PRU00423"/>
    </source>
</evidence>
<dbReference type="PROSITE" id="PS51100">
    <property type="entry name" value="PTS_EIIB_TYPE_3"/>
    <property type="match status" value="1"/>
</dbReference>
<keyword evidence="2" id="KW-0597">Phosphoprotein</keyword>
<reference evidence="10" key="1">
    <citation type="journal article" date="2019" name="Int. J. Syst. Evol. Microbiol.">
        <title>The Global Catalogue of Microorganisms (GCM) 10K type strain sequencing project: providing services to taxonomists for standard genome sequencing and annotation.</title>
        <authorList>
            <consortium name="The Broad Institute Genomics Platform"/>
            <consortium name="The Broad Institute Genome Sequencing Center for Infectious Disease"/>
            <person name="Wu L."/>
            <person name="Ma J."/>
        </authorList>
    </citation>
    <scope>NUCLEOTIDE SEQUENCE [LARGE SCALE GENOMIC DNA]</scope>
    <source>
        <strain evidence="10">JCM 1407</strain>
    </source>
</reference>
<keyword evidence="5" id="KW-0598">Phosphotransferase system</keyword>
<dbReference type="PANTHER" id="PTHR34581">
    <property type="entry name" value="PTS SYSTEM N,N'-DIACETYLCHITOBIOSE-SPECIFIC EIIB COMPONENT"/>
    <property type="match status" value="1"/>
</dbReference>
<dbReference type="InterPro" id="IPR036095">
    <property type="entry name" value="PTS_EIIB-like_sf"/>
</dbReference>
<dbReference type="InterPro" id="IPR003501">
    <property type="entry name" value="PTS_EIIB_2/3"/>
</dbReference>
<dbReference type="PANTHER" id="PTHR34581:SF2">
    <property type="entry name" value="PTS SYSTEM N,N'-DIACETYLCHITOBIOSE-SPECIFIC EIIB COMPONENT"/>
    <property type="match status" value="1"/>
</dbReference>
<dbReference type="SUPFAM" id="SSF52794">
    <property type="entry name" value="PTS system IIB component-like"/>
    <property type="match status" value="1"/>
</dbReference>
<dbReference type="Gene3D" id="3.40.50.2300">
    <property type="match status" value="1"/>
</dbReference>
<evidence type="ECO:0000256" key="1">
    <source>
        <dbReference type="ARBA" id="ARBA00022448"/>
    </source>
</evidence>
<dbReference type="CDD" id="cd05564">
    <property type="entry name" value="PTS_IIB_chitobiose_lichenan"/>
    <property type="match status" value="1"/>
</dbReference>
<feature type="modified residue" description="Phosphocysteine; by EIIA" evidence="7">
    <location>
        <position position="8"/>
    </location>
</feature>
<evidence type="ECO:0000259" key="8">
    <source>
        <dbReference type="PROSITE" id="PS51100"/>
    </source>
</evidence>
<evidence type="ECO:0000256" key="5">
    <source>
        <dbReference type="ARBA" id="ARBA00022683"/>
    </source>
</evidence>
<dbReference type="EMBL" id="BAAACG010000009">
    <property type="protein sequence ID" value="GAA0740645.1"/>
    <property type="molecule type" value="Genomic_DNA"/>
</dbReference>
<sequence>MKNILLVCNAGMSTSVLVKKMQKVAEEKGVDATIWATSEAEIENEWRKADVILLGPQIRFLKGDIEKIVDGKVNVEAIDFMTYGAMNGEKVLELALSLIK</sequence>
<feature type="domain" description="PTS EIIB type-3" evidence="8">
    <location>
        <begin position="1"/>
        <end position="100"/>
    </location>
</feature>